<dbReference type="InterPro" id="IPR001128">
    <property type="entry name" value="Cyt_P450"/>
</dbReference>
<protein>
    <recommendedName>
        <fullName evidence="11">Cytochrome P450</fullName>
    </recommendedName>
</protein>
<comment type="cofactor">
    <cofactor evidence="1">
        <name>heme</name>
        <dbReference type="ChEBI" id="CHEBI:30413"/>
    </cofactor>
</comment>
<sequence>MFFSTDIVSNLILAIVAYAAVRIVLLLRKSKPYPLPPGPRPWPVLGNITDMPKTGVREWEFWLKHKDLYGPISSVTALGTTIVVLNSPDVAYELLDKRSLIYSSRPFLLFGNEMCGWGDLLATQSYNERFRSYRRPIHALVGTKAGVLRYNELQEVEVHRFLLRVLNNPTKLLDHIRTEAGAIILKMAYGYTIEPHKRDPLVDVADAALLQFSAATVPGAWLVDTIPLLRHLPQWAPGAEFQKTAVKWKATLTELAERPMQFVRKQMKEQHYEPSYVSALYEKADGNFSAEDEHVFKFSAASLYTGGADTVKPLEPPLWFRSANVFIAVGQFHGHFLPGHDAVSPSAA</sequence>
<gene>
    <name evidence="9" type="ORF">FJTKL_13181</name>
</gene>
<dbReference type="PANTHER" id="PTHR46300:SF7">
    <property type="entry name" value="P450, PUTATIVE (EUROFUNG)-RELATED"/>
    <property type="match status" value="1"/>
</dbReference>
<dbReference type="Gene3D" id="1.10.630.10">
    <property type="entry name" value="Cytochrome P450"/>
    <property type="match status" value="1"/>
</dbReference>
<keyword evidence="4" id="KW-0479">Metal-binding</keyword>
<evidence type="ECO:0000256" key="1">
    <source>
        <dbReference type="ARBA" id="ARBA00001971"/>
    </source>
</evidence>
<evidence type="ECO:0000256" key="5">
    <source>
        <dbReference type="ARBA" id="ARBA00023002"/>
    </source>
</evidence>
<keyword evidence="10" id="KW-1185">Reference proteome</keyword>
<dbReference type="SUPFAM" id="SSF48264">
    <property type="entry name" value="Cytochrome P450"/>
    <property type="match status" value="1"/>
</dbReference>
<keyword evidence="3" id="KW-0349">Heme</keyword>
<evidence type="ECO:0008006" key="11">
    <source>
        <dbReference type="Google" id="ProtNLM"/>
    </source>
</evidence>
<keyword evidence="8" id="KW-0472">Membrane</keyword>
<dbReference type="Pfam" id="PF00067">
    <property type="entry name" value="p450"/>
    <property type="match status" value="1"/>
</dbReference>
<dbReference type="Proteomes" id="UP001600888">
    <property type="component" value="Unassembled WGS sequence"/>
</dbReference>
<proteinExistence type="inferred from homology"/>
<accession>A0ABR4EBK9</accession>
<keyword evidence="5" id="KW-0560">Oxidoreductase</keyword>
<evidence type="ECO:0000256" key="8">
    <source>
        <dbReference type="SAM" id="Phobius"/>
    </source>
</evidence>
<evidence type="ECO:0000313" key="10">
    <source>
        <dbReference type="Proteomes" id="UP001600888"/>
    </source>
</evidence>
<feature type="transmembrane region" description="Helical" evidence="8">
    <location>
        <begin position="7"/>
        <end position="27"/>
    </location>
</feature>
<name>A0ABR4EBK9_9PEZI</name>
<dbReference type="InterPro" id="IPR050364">
    <property type="entry name" value="Cytochrome_P450_fung"/>
</dbReference>
<evidence type="ECO:0000256" key="4">
    <source>
        <dbReference type="ARBA" id="ARBA00022723"/>
    </source>
</evidence>
<evidence type="ECO:0000256" key="2">
    <source>
        <dbReference type="ARBA" id="ARBA00010617"/>
    </source>
</evidence>
<keyword evidence="8" id="KW-0812">Transmembrane</keyword>
<dbReference type="EMBL" id="JBAWTH010000072">
    <property type="protein sequence ID" value="KAL2279830.1"/>
    <property type="molecule type" value="Genomic_DNA"/>
</dbReference>
<comment type="caution">
    <text evidence="9">The sequence shown here is derived from an EMBL/GenBank/DDBJ whole genome shotgun (WGS) entry which is preliminary data.</text>
</comment>
<dbReference type="PANTHER" id="PTHR46300">
    <property type="entry name" value="P450, PUTATIVE (EUROFUNG)-RELATED-RELATED"/>
    <property type="match status" value="1"/>
</dbReference>
<comment type="similarity">
    <text evidence="2">Belongs to the cytochrome P450 family.</text>
</comment>
<evidence type="ECO:0000256" key="3">
    <source>
        <dbReference type="ARBA" id="ARBA00022617"/>
    </source>
</evidence>
<evidence type="ECO:0000313" key="9">
    <source>
        <dbReference type="EMBL" id="KAL2279830.1"/>
    </source>
</evidence>
<keyword evidence="6" id="KW-0408">Iron</keyword>
<organism evidence="9 10">
    <name type="scientific">Diaporthe vaccinii</name>
    <dbReference type="NCBI Taxonomy" id="105482"/>
    <lineage>
        <taxon>Eukaryota</taxon>
        <taxon>Fungi</taxon>
        <taxon>Dikarya</taxon>
        <taxon>Ascomycota</taxon>
        <taxon>Pezizomycotina</taxon>
        <taxon>Sordariomycetes</taxon>
        <taxon>Sordariomycetidae</taxon>
        <taxon>Diaporthales</taxon>
        <taxon>Diaporthaceae</taxon>
        <taxon>Diaporthe</taxon>
        <taxon>Diaporthe eres species complex</taxon>
    </lineage>
</organism>
<reference evidence="9 10" key="1">
    <citation type="submission" date="2024-03" db="EMBL/GenBank/DDBJ databases">
        <title>A high-quality draft genome sequence of Diaporthe vaccinii, a causative agent of upright dieback and viscid rot disease in cranberry plants.</title>
        <authorList>
            <person name="Sarrasin M."/>
            <person name="Lang B.F."/>
            <person name="Burger G."/>
        </authorList>
    </citation>
    <scope>NUCLEOTIDE SEQUENCE [LARGE SCALE GENOMIC DNA]</scope>
    <source>
        <strain evidence="9 10">IS7</strain>
    </source>
</reference>
<dbReference type="InterPro" id="IPR036396">
    <property type="entry name" value="Cyt_P450_sf"/>
</dbReference>
<evidence type="ECO:0000256" key="7">
    <source>
        <dbReference type="ARBA" id="ARBA00023033"/>
    </source>
</evidence>
<keyword evidence="8" id="KW-1133">Transmembrane helix</keyword>
<evidence type="ECO:0000256" key="6">
    <source>
        <dbReference type="ARBA" id="ARBA00023004"/>
    </source>
</evidence>
<keyword evidence="7" id="KW-0503">Monooxygenase</keyword>